<evidence type="ECO:0000313" key="2">
    <source>
        <dbReference type="Proteomes" id="UP000061135"/>
    </source>
</evidence>
<organism evidence="1 2">
    <name type="scientific">Polynucleobacter duraquae</name>
    <dbReference type="NCBI Taxonomy" id="1835254"/>
    <lineage>
        <taxon>Bacteria</taxon>
        <taxon>Pseudomonadati</taxon>
        <taxon>Pseudomonadota</taxon>
        <taxon>Betaproteobacteria</taxon>
        <taxon>Burkholderiales</taxon>
        <taxon>Burkholderiaceae</taxon>
        <taxon>Polynucleobacter</taxon>
    </lineage>
</organism>
<dbReference type="OrthoDB" id="4380123at2"/>
<dbReference type="EMBL" id="CP007501">
    <property type="protein sequence ID" value="AKD25402.1"/>
    <property type="molecule type" value="Genomic_DNA"/>
</dbReference>
<dbReference type="PATRIC" id="fig|576611.7.peg.1085"/>
<dbReference type="RefSeq" id="WP_046330190.1">
    <property type="nucleotide sequence ID" value="NZ_CP007501.1"/>
</dbReference>
<dbReference type="Pfam" id="PF05742">
    <property type="entry name" value="TANGO2"/>
    <property type="match status" value="1"/>
</dbReference>
<protein>
    <recommendedName>
        <fullName evidence="3">NRDE family protein</fullName>
    </recommendedName>
</protein>
<dbReference type="Proteomes" id="UP000061135">
    <property type="component" value="Chromosome"/>
</dbReference>
<dbReference type="InterPro" id="IPR008551">
    <property type="entry name" value="TANGO2"/>
</dbReference>
<dbReference type="AlphaFoldDB" id="A0A0E3ZLW9"/>
<gene>
    <name evidence="1" type="ORF">CL55_00010690</name>
</gene>
<dbReference type="STRING" id="1835254.CL55_00010690"/>
<sequence length="285" mass="31735">MCLILFAWKSHPDYPLVVAANRDEFYERDTDPMGWWSEHPHVLAGKDRADVLGSPGTWLGFTKTGRFAALTNVRAPSEKNPDARTRGELSLHYLTGQHKPQAYIQENAKRFELYNGFNLLMADLSDPENAEMHWVSNRLMMGQSIRPRKVFPEQALSPGVYGLSNAMLDTPWPKVNHRVAAFAQTLAMDSGQLKNADHYLRLLADTHEASPQELPNTGVSPDWEKALSAAFIKTPSYGTRSSTILRVRKDGQFEMVERRFDANGTVGHDVVTGALTAAPGSNLSV</sequence>
<proteinExistence type="predicted"/>
<accession>A0A0E3ZLW9</accession>
<dbReference type="PANTHER" id="PTHR17985:SF8">
    <property type="entry name" value="TRANSPORT AND GOLGI ORGANIZATION PROTEIN 2 HOMOLOG"/>
    <property type="match status" value="1"/>
</dbReference>
<evidence type="ECO:0008006" key="3">
    <source>
        <dbReference type="Google" id="ProtNLM"/>
    </source>
</evidence>
<reference evidence="1 2" key="1">
    <citation type="submission" date="2014-03" db="EMBL/GenBank/DDBJ databases">
        <title>Genome of Polynucleobacter strain MWH-MoK4.</title>
        <authorList>
            <person name="Hahn M.W."/>
        </authorList>
    </citation>
    <scope>NUCLEOTIDE SEQUENCE [LARGE SCALE GENOMIC DNA]</scope>
    <source>
        <strain evidence="1 2">MWH-MoK4</strain>
    </source>
</reference>
<keyword evidence="2" id="KW-1185">Reference proteome</keyword>
<dbReference type="HOGENOM" id="CLU_047037_1_1_4"/>
<dbReference type="PANTHER" id="PTHR17985">
    <property type="entry name" value="SER/THR-RICH PROTEIN T10 IN DGCR REGION"/>
    <property type="match status" value="1"/>
</dbReference>
<evidence type="ECO:0000313" key="1">
    <source>
        <dbReference type="EMBL" id="AKD25402.1"/>
    </source>
</evidence>
<dbReference type="KEGG" id="pdq:CL55_00010690"/>
<name>A0A0E3ZLW9_9BURK</name>